<name>A0ACB7RSK2_HYAAI</name>
<protein>
    <submittedName>
        <fullName evidence="1">Uncharacterized protein</fullName>
    </submittedName>
</protein>
<accession>A0ACB7RSK2</accession>
<evidence type="ECO:0000313" key="2">
    <source>
        <dbReference type="Proteomes" id="UP000821845"/>
    </source>
</evidence>
<gene>
    <name evidence="1" type="ORF">HPB50_017342</name>
</gene>
<reference evidence="1" key="1">
    <citation type="submission" date="2020-05" db="EMBL/GenBank/DDBJ databases">
        <title>Large-scale comparative analyses of tick genomes elucidate their genetic diversity and vector capacities.</title>
        <authorList>
            <person name="Jia N."/>
            <person name="Wang J."/>
            <person name="Shi W."/>
            <person name="Du L."/>
            <person name="Sun Y."/>
            <person name="Zhan W."/>
            <person name="Jiang J."/>
            <person name="Wang Q."/>
            <person name="Zhang B."/>
            <person name="Ji P."/>
            <person name="Sakyi L.B."/>
            <person name="Cui X."/>
            <person name="Yuan T."/>
            <person name="Jiang B."/>
            <person name="Yang W."/>
            <person name="Lam T.T.-Y."/>
            <person name="Chang Q."/>
            <person name="Ding S."/>
            <person name="Wang X."/>
            <person name="Zhu J."/>
            <person name="Ruan X."/>
            <person name="Zhao L."/>
            <person name="Wei J."/>
            <person name="Que T."/>
            <person name="Du C."/>
            <person name="Cheng J."/>
            <person name="Dai P."/>
            <person name="Han X."/>
            <person name="Huang E."/>
            <person name="Gao Y."/>
            <person name="Liu J."/>
            <person name="Shao H."/>
            <person name="Ye R."/>
            <person name="Li L."/>
            <person name="Wei W."/>
            <person name="Wang X."/>
            <person name="Wang C."/>
            <person name="Yang T."/>
            <person name="Huo Q."/>
            <person name="Li W."/>
            <person name="Guo W."/>
            <person name="Chen H."/>
            <person name="Zhou L."/>
            <person name="Ni X."/>
            <person name="Tian J."/>
            <person name="Zhou Y."/>
            <person name="Sheng Y."/>
            <person name="Liu T."/>
            <person name="Pan Y."/>
            <person name="Xia L."/>
            <person name="Li J."/>
            <person name="Zhao F."/>
            <person name="Cao W."/>
        </authorList>
    </citation>
    <scope>NUCLEOTIDE SEQUENCE</scope>
    <source>
        <strain evidence="1">Hyas-2018</strain>
    </source>
</reference>
<sequence>MNETTGYNQACLVAAKEKLTWPVEGRTADMALLRTIHLSPSSRNRCLSPAIPSPLQLMSKLSPALLVHGKRPGRIVTETAVPGPTPSRLFHVSDRVTKIRCLVCTGAEICVLHSALA</sequence>
<organism evidence="1 2">
    <name type="scientific">Hyalomma asiaticum</name>
    <name type="common">Tick</name>
    <dbReference type="NCBI Taxonomy" id="266040"/>
    <lineage>
        <taxon>Eukaryota</taxon>
        <taxon>Metazoa</taxon>
        <taxon>Ecdysozoa</taxon>
        <taxon>Arthropoda</taxon>
        <taxon>Chelicerata</taxon>
        <taxon>Arachnida</taxon>
        <taxon>Acari</taxon>
        <taxon>Parasitiformes</taxon>
        <taxon>Ixodida</taxon>
        <taxon>Ixodoidea</taxon>
        <taxon>Ixodidae</taxon>
        <taxon>Hyalomminae</taxon>
        <taxon>Hyalomma</taxon>
    </lineage>
</organism>
<dbReference type="Proteomes" id="UP000821845">
    <property type="component" value="Chromosome 8"/>
</dbReference>
<comment type="caution">
    <text evidence="1">The sequence shown here is derived from an EMBL/GenBank/DDBJ whole genome shotgun (WGS) entry which is preliminary data.</text>
</comment>
<evidence type="ECO:0000313" key="1">
    <source>
        <dbReference type="EMBL" id="KAH6924424.1"/>
    </source>
</evidence>
<proteinExistence type="predicted"/>
<keyword evidence="2" id="KW-1185">Reference proteome</keyword>
<dbReference type="EMBL" id="CM023488">
    <property type="protein sequence ID" value="KAH6924424.1"/>
    <property type="molecule type" value="Genomic_DNA"/>
</dbReference>